<sequence>MTARPPLHQRLGFAADARLLIVNCDDVGSSHAANLACEQAMRDGLATSGTLMVPCPWAREAVGMFAGLDLGVHLTLTAEYPGYRWRTLTGAASLHDAEGYMPATVAELYARMRPDDVRRECRAQIEQALDWGVDVTHLDSHMGATHFDAGLFEIYLEMAETFRLPLRMASAEDEARLGYAGRARAAARGVAFPDILIAEWGRATRDVIHDRFPDLPPGISEINIHPVIDGPELRGYDLREADIRVADHGCAHDAEIAGFVNAQGFTRISYRPLRDLQRSLA</sequence>
<protein>
    <submittedName>
        <fullName evidence="6">ChbG/HpnK family deacetylase</fullName>
    </submittedName>
</protein>
<keyword evidence="2" id="KW-0479">Metal-binding</keyword>
<dbReference type="SUPFAM" id="SSF88713">
    <property type="entry name" value="Glycoside hydrolase/deacetylase"/>
    <property type="match status" value="1"/>
</dbReference>
<keyword evidence="3" id="KW-0378">Hydrolase</keyword>
<evidence type="ECO:0000256" key="4">
    <source>
        <dbReference type="ARBA" id="ARBA00022842"/>
    </source>
</evidence>
<dbReference type="Gene3D" id="3.20.20.370">
    <property type="entry name" value="Glycoside hydrolase/deacetylase"/>
    <property type="match status" value="1"/>
</dbReference>
<accession>A0ABS7PK15</accession>
<evidence type="ECO:0000313" key="6">
    <source>
        <dbReference type="EMBL" id="MBY8821636.1"/>
    </source>
</evidence>
<keyword evidence="4" id="KW-0460">Magnesium</keyword>
<dbReference type="Proteomes" id="UP000706039">
    <property type="component" value="Unassembled WGS sequence"/>
</dbReference>
<proteinExistence type="predicted"/>
<dbReference type="PANTHER" id="PTHR31609">
    <property type="entry name" value="YDJC DEACETYLASE FAMILY MEMBER"/>
    <property type="match status" value="1"/>
</dbReference>
<comment type="cofactor">
    <cofactor evidence="1">
        <name>Mg(2+)</name>
        <dbReference type="ChEBI" id="CHEBI:18420"/>
    </cofactor>
</comment>
<dbReference type="EMBL" id="JAINVV010000003">
    <property type="protein sequence ID" value="MBY8821636.1"/>
    <property type="molecule type" value="Genomic_DNA"/>
</dbReference>
<evidence type="ECO:0000256" key="1">
    <source>
        <dbReference type="ARBA" id="ARBA00001946"/>
    </source>
</evidence>
<keyword evidence="5" id="KW-0119">Carbohydrate metabolism</keyword>
<gene>
    <name evidence="6" type="ORF">K7G82_04985</name>
</gene>
<comment type="caution">
    <text evidence="6">The sequence shown here is derived from an EMBL/GenBank/DDBJ whole genome shotgun (WGS) entry which is preliminary data.</text>
</comment>
<keyword evidence="7" id="KW-1185">Reference proteome</keyword>
<evidence type="ECO:0000313" key="7">
    <source>
        <dbReference type="Proteomes" id="UP000706039"/>
    </source>
</evidence>
<dbReference type="RefSeq" id="WP_222988736.1">
    <property type="nucleotide sequence ID" value="NZ_JAINVV010000003.1"/>
</dbReference>
<organism evidence="6 7">
    <name type="scientific">Sphingomonas colocasiae</name>
    <dbReference type="NCBI Taxonomy" id="1848973"/>
    <lineage>
        <taxon>Bacteria</taxon>
        <taxon>Pseudomonadati</taxon>
        <taxon>Pseudomonadota</taxon>
        <taxon>Alphaproteobacteria</taxon>
        <taxon>Sphingomonadales</taxon>
        <taxon>Sphingomonadaceae</taxon>
        <taxon>Sphingomonas</taxon>
    </lineage>
</organism>
<evidence type="ECO:0000256" key="3">
    <source>
        <dbReference type="ARBA" id="ARBA00022801"/>
    </source>
</evidence>
<name>A0ABS7PK15_9SPHN</name>
<dbReference type="InterPro" id="IPR006879">
    <property type="entry name" value="YdjC-like"/>
</dbReference>
<evidence type="ECO:0000256" key="5">
    <source>
        <dbReference type="ARBA" id="ARBA00023277"/>
    </source>
</evidence>
<reference evidence="6 7" key="1">
    <citation type="submission" date="2021-08" db="EMBL/GenBank/DDBJ databases">
        <authorList>
            <person name="Tuo L."/>
        </authorList>
    </citation>
    <scope>NUCLEOTIDE SEQUENCE [LARGE SCALE GENOMIC DNA]</scope>
    <source>
        <strain evidence="6 7">JCM 31229</strain>
    </source>
</reference>
<dbReference type="Pfam" id="PF04794">
    <property type="entry name" value="YdjC"/>
    <property type="match status" value="1"/>
</dbReference>
<dbReference type="InterPro" id="IPR011330">
    <property type="entry name" value="Glyco_hydro/deAcase_b/a-brl"/>
</dbReference>
<dbReference type="PANTHER" id="PTHR31609:SF1">
    <property type="entry name" value="CARBOHYDRATE DEACETYLASE"/>
    <property type="match status" value="1"/>
</dbReference>
<evidence type="ECO:0000256" key="2">
    <source>
        <dbReference type="ARBA" id="ARBA00022723"/>
    </source>
</evidence>